<keyword evidence="3" id="KW-0812">Transmembrane</keyword>
<organism evidence="4 5">
    <name type="scientific">Aphanomyces astaci</name>
    <name type="common">Crayfish plague agent</name>
    <dbReference type="NCBI Taxonomy" id="112090"/>
    <lineage>
        <taxon>Eukaryota</taxon>
        <taxon>Sar</taxon>
        <taxon>Stramenopiles</taxon>
        <taxon>Oomycota</taxon>
        <taxon>Saprolegniomycetes</taxon>
        <taxon>Saprolegniales</taxon>
        <taxon>Verrucalvaceae</taxon>
        <taxon>Aphanomyces</taxon>
    </lineage>
</organism>
<dbReference type="Pfam" id="PF08282">
    <property type="entry name" value="Hydrolase_3"/>
    <property type="match status" value="1"/>
</dbReference>
<dbReference type="PANTHER" id="PTHR46594:SF4">
    <property type="entry name" value="P-TYPE CATION-TRANSPORTING ATPASE"/>
    <property type="match status" value="1"/>
</dbReference>
<accession>A0A397E862</accession>
<dbReference type="InterPro" id="IPR001757">
    <property type="entry name" value="P_typ_ATPase"/>
</dbReference>
<dbReference type="InterPro" id="IPR036412">
    <property type="entry name" value="HAD-like_sf"/>
</dbReference>
<keyword evidence="3" id="KW-1133">Transmembrane helix</keyword>
<proteinExistence type="predicted"/>
<feature type="transmembrane region" description="Helical" evidence="3">
    <location>
        <begin position="101"/>
        <end position="125"/>
    </location>
</feature>
<keyword evidence="3" id="KW-0472">Membrane</keyword>
<sequence>VQELQAAGRVVAMVGDGINDAPALAQADLGIAIGAGTDIAMETAQMVLMKSALKDVVVAFDLSQTIYRRIQINFVWAMGYNIVLLPLAAGVLYGFRIQIPPMFAGAAMAFSSVSVVASSLALKWYQPPTTHHSHRHRSDTADERTPLLHV</sequence>
<dbReference type="GO" id="GO:0005524">
    <property type="term" value="F:ATP binding"/>
    <property type="evidence" value="ECO:0007669"/>
    <property type="project" value="InterPro"/>
</dbReference>
<keyword evidence="1" id="KW-0479">Metal-binding</keyword>
<evidence type="ECO:0000256" key="2">
    <source>
        <dbReference type="SAM" id="MobiDB-lite"/>
    </source>
</evidence>
<dbReference type="AlphaFoldDB" id="A0A397E862"/>
<evidence type="ECO:0000256" key="1">
    <source>
        <dbReference type="ARBA" id="ARBA00022723"/>
    </source>
</evidence>
<dbReference type="PANTHER" id="PTHR46594">
    <property type="entry name" value="P-TYPE CATION-TRANSPORTING ATPASE"/>
    <property type="match status" value="1"/>
</dbReference>
<dbReference type="NCBIfam" id="TIGR01494">
    <property type="entry name" value="ATPase_P-type"/>
    <property type="match status" value="1"/>
</dbReference>
<gene>
    <name evidence="4" type="ORF">DYB38_014356</name>
</gene>
<dbReference type="Proteomes" id="UP000265716">
    <property type="component" value="Unassembled WGS sequence"/>
</dbReference>
<protein>
    <submittedName>
        <fullName evidence="4">Uncharacterized protein</fullName>
    </submittedName>
</protein>
<dbReference type="GO" id="GO:0046872">
    <property type="term" value="F:metal ion binding"/>
    <property type="evidence" value="ECO:0007669"/>
    <property type="project" value="UniProtKB-KW"/>
</dbReference>
<name>A0A397E862_APHAT</name>
<dbReference type="Gene3D" id="3.40.50.1000">
    <property type="entry name" value="HAD superfamily/HAD-like"/>
    <property type="match status" value="1"/>
</dbReference>
<dbReference type="GO" id="GO:0016887">
    <property type="term" value="F:ATP hydrolysis activity"/>
    <property type="evidence" value="ECO:0007669"/>
    <property type="project" value="InterPro"/>
</dbReference>
<dbReference type="GO" id="GO:0016020">
    <property type="term" value="C:membrane"/>
    <property type="evidence" value="ECO:0007669"/>
    <property type="project" value="InterPro"/>
</dbReference>
<dbReference type="EMBL" id="QUTC01001190">
    <property type="protein sequence ID" value="RHY77233.1"/>
    <property type="molecule type" value="Genomic_DNA"/>
</dbReference>
<evidence type="ECO:0000313" key="5">
    <source>
        <dbReference type="Proteomes" id="UP000265716"/>
    </source>
</evidence>
<comment type="caution">
    <text evidence="4">The sequence shown here is derived from an EMBL/GenBank/DDBJ whole genome shotgun (WGS) entry which is preliminary data.</text>
</comment>
<feature type="transmembrane region" description="Helical" evidence="3">
    <location>
        <begin position="74"/>
        <end position="95"/>
    </location>
</feature>
<feature type="region of interest" description="Disordered" evidence="2">
    <location>
        <begin position="128"/>
        <end position="150"/>
    </location>
</feature>
<reference evidence="4 5" key="1">
    <citation type="submission" date="2018-08" db="EMBL/GenBank/DDBJ databases">
        <title>Aphanomyces genome sequencing and annotation.</title>
        <authorList>
            <person name="Minardi D."/>
            <person name="Oidtmann B."/>
            <person name="Van Der Giezen M."/>
            <person name="Studholme D.J."/>
        </authorList>
    </citation>
    <scope>NUCLEOTIDE SEQUENCE [LARGE SCALE GENOMIC DNA]</scope>
    <source>
        <strain evidence="4 5">SA</strain>
    </source>
</reference>
<evidence type="ECO:0000256" key="3">
    <source>
        <dbReference type="SAM" id="Phobius"/>
    </source>
</evidence>
<dbReference type="InterPro" id="IPR023214">
    <property type="entry name" value="HAD_sf"/>
</dbReference>
<dbReference type="VEuPathDB" id="FungiDB:H257_04798"/>
<feature type="non-terminal residue" evidence="4">
    <location>
        <position position="1"/>
    </location>
</feature>
<evidence type="ECO:0000313" key="4">
    <source>
        <dbReference type="EMBL" id="RHY77233.1"/>
    </source>
</evidence>
<dbReference type="PRINTS" id="PR00120">
    <property type="entry name" value="HATPASE"/>
</dbReference>
<feature type="compositionally biased region" description="Basic and acidic residues" evidence="2">
    <location>
        <begin position="138"/>
        <end position="150"/>
    </location>
</feature>
<dbReference type="PRINTS" id="PR00119">
    <property type="entry name" value="CATATPASE"/>
</dbReference>
<dbReference type="SUPFAM" id="SSF56784">
    <property type="entry name" value="HAD-like"/>
    <property type="match status" value="1"/>
</dbReference>